<feature type="domain" description="SpoVT-AbrB" evidence="9">
    <location>
        <begin position="92"/>
        <end position="135"/>
    </location>
</feature>
<dbReference type="PANTHER" id="PTHR34701">
    <property type="entry name" value="TRANSCRIPTIONAL REGULATOR MRAZ"/>
    <property type="match status" value="1"/>
</dbReference>
<evidence type="ECO:0000256" key="7">
    <source>
        <dbReference type="HAMAP-Rule" id="MF_01008"/>
    </source>
</evidence>
<evidence type="ECO:0000256" key="4">
    <source>
        <dbReference type="ARBA" id="ARBA00023015"/>
    </source>
</evidence>
<feature type="region of interest" description="Disordered" evidence="8">
    <location>
        <begin position="150"/>
        <end position="169"/>
    </location>
</feature>
<dbReference type="Gene3D" id="3.40.1550.20">
    <property type="entry name" value="Transcriptional regulator MraZ domain"/>
    <property type="match status" value="1"/>
</dbReference>
<evidence type="ECO:0000256" key="3">
    <source>
        <dbReference type="ARBA" id="ARBA00022737"/>
    </source>
</evidence>
<name>A0A0D1CQ26_9RHOB</name>
<keyword evidence="11" id="KW-1185">Reference proteome</keyword>
<dbReference type="GO" id="GO:0000976">
    <property type="term" value="F:transcription cis-regulatory region binding"/>
    <property type="evidence" value="ECO:0007669"/>
    <property type="project" value="TreeGrafter"/>
</dbReference>
<evidence type="ECO:0000256" key="6">
    <source>
        <dbReference type="ARBA" id="ARBA00023163"/>
    </source>
</evidence>
<dbReference type="InterPro" id="IPR038619">
    <property type="entry name" value="MraZ_sf"/>
</dbReference>
<dbReference type="CDD" id="cd16320">
    <property type="entry name" value="MraZ_N"/>
    <property type="match status" value="1"/>
</dbReference>
<dbReference type="GO" id="GO:0009295">
    <property type="term" value="C:nucleoid"/>
    <property type="evidence" value="ECO:0007669"/>
    <property type="project" value="UniProtKB-SubCell"/>
</dbReference>
<dbReference type="Proteomes" id="UP000032232">
    <property type="component" value="Unassembled WGS sequence"/>
</dbReference>
<keyword evidence="3" id="KW-0677">Repeat</keyword>
<evidence type="ECO:0000256" key="8">
    <source>
        <dbReference type="SAM" id="MobiDB-lite"/>
    </source>
</evidence>
<evidence type="ECO:0000256" key="1">
    <source>
        <dbReference type="ARBA" id="ARBA00013860"/>
    </source>
</evidence>
<organism evidence="10 11">
    <name type="scientific">Jannaschia aquimarina</name>
    <dbReference type="NCBI Taxonomy" id="935700"/>
    <lineage>
        <taxon>Bacteria</taxon>
        <taxon>Pseudomonadati</taxon>
        <taxon>Pseudomonadota</taxon>
        <taxon>Alphaproteobacteria</taxon>
        <taxon>Rhodobacterales</taxon>
        <taxon>Roseobacteraceae</taxon>
        <taxon>Jannaschia</taxon>
    </lineage>
</organism>
<dbReference type="SUPFAM" id="SSF89447">
    <property type="entry name" value="AbrB/MazE/MraZ-like"/>
    <property type="match status" value="1"/>
</dbReference>
<evidence type="ECO:0000259" key="9">
    <source>
        <dbReference type="PROSITE" id="PS51740"/>
    </source>
</evidence>
<accession>A0A0D1CQ26</accession>
<keyword evidence="6 7" id="KW-0804">Transcription</keyword>
<dbReference type="CDD" id="cd16321">
    <property type="entry name" value="MraZ_C"/>
    <property type="match status" value="1"/>
</dbReference>
<evidence type="ECO:0000256" key="2">
    <source>
        <dbReference type="ARBA" id="ARBA00022490"/>
    </source>
</evidence>
<comment type="caution">
    <text evidence="10">The sequence shown here is derived from an EMBL/GenBank/DDBJ whole genome shotgun (WGS) entry which is preliminary data.</text>
</comment>
<evidence type="ECO:0000313" key="11">
    <source>
        <dbReference type="Proteomes" id="UP000032232"/>
    </source>
</evidence>
<dbReference type="InterPro" id="IPR037914">
    <property type="entry name" value="SpoVT-AbrB_sf"/>
</dbReference>
<dbReference type="InterPro" id="IPR003444">
    <property type="entry name" value="MraZ"/>
</dbReference>
<comment type="subcellular location">
    <subcellularLocation>
        <location evidence="7">Cytoplasm</location>
        <location evidence="7">Nucleoid</location>
    </subcellularLocation>
</comment>
<dbReference type="GO" id="GO:2000143">
    <property type="term" value="P:negative regulation of DNA-templated transcription initiation"/>
    <property type="evidence" value="ECO:0007669"/>
    <property type="project" value="TreeGrafter"/>
</dbReference>
<feature type="domain" description="SpoVT-AbrB" evidence="9">
    <location>
        <begin position="8"/>
        <end position="63"/>
    </location>
</feature>
<sequence>MAQRFRGTSTHKVDAKGRVSIPADFRRVLDAQDPDRDPGTNPSVVLLYGDTRNPWFDCYSVQAMEEIDELIDRMDEGDPDRLTLEEYFYSNAETMRIDDSGRLVLSQSLREQIGIGSEAVFQARGKTFRIFSPDVPTQATSRLKTRLDEMPPEVPVTSLLPARRRDPAE</sequence>
<dbReference type="RefSeq" id="WP_043918171.1">
    <property type="nucleotide sequence ID" value="NZ_FZPF01000006.1"/>
</dbReference>
<dbReference type="OrthoDB" id="9807753at2"/>
<dbReference type="GO" id="GO:0003700">
    <property type="term" value="F:DNA-binding transcription factor activity"/>
    <property type="evidence" value="ECO:0007669"/>
    <property type="project" value="UniProtKB-UniRule"/>
</dbReference>
<dbReference type="InterPro" id="IPR035642">
    <property type="entry name" value="MraZ_N"/>
</dbReference>
<keyword evidence="2 7" id="KW-0963">Cytoplasm</keyword>
<dbReference type="Pfam" id="PF02381">
    <property type="entry name" value="MraZ"/>
    <property type="match status" value="2"/>
</dbReference>
<protein>
    <recommendedName>
        <fullName evidence="1 7">Transcriptional regulator MraZ</fullName>
    </recommendedName>
</protein>
<dbReference type="InterPro" id="IPR035644">
    <property type="entry name" value="MraZ_C"/>
</dbReference>
<evidence type="ECO:0000256" key="5">
    <source>
        <dbReference type="ARBA" id="ARBA00023125"/>
    </source>
</evidence>
<comment type="subunit">
    <text evidence="7">Forms oligomers.</text>
</comment>
<proteinExistence type="inferred from homology"/>
<dbReference type="InterPro" id="IPR020603">
    <property type="entry name" value="MraZ_dom"/>
</dbReference>
<dbReference type="GO" id="GO:0005737">
    <property type="term" value="C:cytoplasm"/>
    <property type="evidence" value="ECO:0007669"/>
    <property type="project" value="UniProtKB-UniRule"/>
</dbReference>
<dbReference type="InterPro" id="IPR007159">
    <property type="entry name" value="SpoVT-AbrB_dom"/>
</dbReference>
<dbReference type="EMBL" id="JYFE01000025">
    <property type="protein sequence ID" value="KIT16832.1"/>
    <property type="molecule type" value="Genomic_DNA"/>
</dbReference>
<dbReference type="AlphaFoldDB" id="A0A0D1CQ26"/>
<dbReference type="HAMAP" id="MF_01008">
    <property type="entry name" value="MraZ"/>
    <property type="match status" value="1"/>
</dbReference>
<gene>
    <name evidence="7 10" type="primary">mraZ</name>
    <name evidence="10" type="ORF">jaqu_13280</name>
</gene>
<keyword evidence="4 7" id="KW-0805">Transcription regulation</keyword>
<dbReference type="PROSITE" id="PS51740">
    <property type="entry name" value="SPOVT_ABRB"/>
    <property type="match status" value="2"/>
</dbReference>
<reference evidence="10 11" key="1">
    <citation type="submission" date="2015-02" db="EMBL/GenBank/DDBJ databases">
        <title>Genome Sequence of Jannaschia aquimarina DSM28248, a member of the Roseobacter clade.</title>
        <authorList>
            <person name="Voget S."/>
            <person name="Daniel R."/>
        </authorList>
    </citation>
    <scope>NUCLEOTIDE SEQUENCE [LARGE SCALE GENOMIC DNA]</scope>
    <source>
        <strain evidence="10 11">GSW-M26</strain>
    </source>
</reference>
<evidence type="ECO:0000313" key="10">
    <source>
        <dbReference type="EMBL" id="KIT16832.1"/>
    </source>
</evidence>
<keyword evidence="5 7" id="KW-0238">DNA-binding</keyword>
<dbReference type="PANTHER" id="PTHR34701:SF1">
    <property type="entry name" value="TRANSCRIPTIONAL REGULATOR MRAZ"/>
    <property type="match status" value="1"/>
</dbReference>
<comment type="similarity">
    <text evidence="7">Belongs to the MraZ family.</text>
</comment>
<dbReference type="STRING" id="935700.jaqu_13280"/>
<dbReference type="PATRIC" id="fig|935700.4.peg.1382"/>